<keyword evidence="3" id="KW-1185">Reference proteome</keyword>
<organism evidence="2 3">
    <name type="scientific">Chara braunii</name>
    <name type="common">Braun's stonewort</name>
    <dbReference type="NCBI Taxonomy" id="69332"/>
    <lineage>
        <taxon>Eukaryota</taxon>
        <taxon>Viridiplantae</taxon>
        <taxon>Streptophyta</taxon>
        <taxon>Charophyceae</taxon>
        <taxon>Charales</taxon>
        <taxon>Characeae</taxon>
        <taxon>Chara</taxon>
    </lineage>
</organism>
<feature type="compositionally biased region" description="Polar residues" evidence="1">
    <location>
        <begin position="240"/>
        <end position="251"/>
    </location>
</feature>
<evidence type="ECO:0000313" key="2">
    <source>
        <dbReference type="EMBL" id="GBG87273.1"/>
    </source>
</evidence>
<dbReference type="AlphaFoldDB" id="A0A388LYD6"/>
<feature type="region of interest" description="Disordered" evidence="1">
    <location>
        <begin position="86"/>
        <end position="105"/>
    </location>
</feature>
<dbReference type="Proteomes" id="UP000265515">
    <property type="component" value="Unassembled WGS sequence"/>
</dbReference>
<dbReference type="Gramene" id="GBG87273">
    <property type="protein sequence ID" value="GBG87273"/>
    <property type="gene ID" value="CBR_g45333"/>
</dbReference>
<gene>
    <name evidence="2" type="ORF">CBR_g45333</name>
</gene>
<evidence type="ECO:0000256" key="1">
    <source>
        <dbReference type="SAM" id="MobiDB-lite"/>
    </source>
</evidence>
<reference evidence="2 3" key="1">
    <citation type="journal article" date="2018" name="Cell">
        <title>The Chara Genome: Secondary Complexity and Implications for Plant Terrestrialization.</title>
        <authorList>
            <person name="Nishiyama T."/>
            <person name="Sakayama H."/>
            <person name="Vries J.D."/>
            <person name="Buschmann H."/>
            <person name="Saint-Marcoux D."/>
            <person name="Ullrich K.K."/>
            <person name="Haas F.B."/>
            <person name="Vanderstraeten L."/>
            <person name="Becker D."/>
            <person name="Lang D."/>
            <person name="Vosolsobe S."/>
            <person name="Rombauts S."/>
            <person name="Wilhelmsson P.K.I."/>
            <person name="Janitza P."/>
            <person name="Kern R."/>
            <person name="Heyl A."/>
            <person name="Rumpler F."/>
            <person name="Villalobos L.I.A.C."/>
            <person name="Clay J.M."/>
            <person name="Skokan R."/>
            <person name="Toyoda A."/>
            <person name="Suzuki Y."/>
            <person name="Kagoshima H."/>
            <person name="Schijlen E."/>
            <person name="Tajeshwar N."/>
            <person name="Catarino B."/>
            <person name="Hetherington A.J."/>
            <person name="Saltykova A."/>
            <person name="Bonnot C."/>
            <person name="Breuninger H."/>
            <person name="Symeonidi A."/>
            <person name="Radhakrishnan G.V."/>
            <person name="Van Nieuwerburgh F."/>
            <person name="Deforce D."/>
            <person name="Chang C."/>
            <person name="Karol K.G."/>
            <person name="Hedrich R."/>
            <person name="Ulvskov P."/>
            <person name="Glockner G."/>
            <person name="Delwiche C.F."/>
            <person name="Petrasek J."/>
            <person name="Van de Peer Y."/>
            <person name="Friml J."/>
            <person name="Beilby M."/>
            <person name="Dolan L."/>
            <person name="Kohara Y."/>
            <person name="Sugano S."/>
            <person name="Fujiyama A."/>
            <person name="Delaux P.-M."/>
            <person name="Quint M."/>
            <person name="TheiBen G."/>
            <person name="Hagemann M."/>
            <person name="Harholt J."/>
            <person name="Dunand C."/>
            <person name="Zachgo S."/>
            <person name="Langdale J."/>
            <person name="Maumus F."/>
            <person name="Straeten D.V.D."/>
            <person name="Gould S.B."/>
            <person name="Rensing S.A."/>
        </authorList>
    </citation>
    <scope>NUCLEOTIDE SEQUENCE [LARGE SCALE GENOMIC DNA]</scope>
    <source>
        <strain evidence="2 3">S276</strain>
    </source>
</reference>
<comment type="caution">
    <text evidence="2">The sequence shown here is derived from an EMBL/GenBank/DDBJ whole genome shotgun (WGS) entry which is preliminary data.</text>
</comment>
<dbReference type="EMBL" id="BFEA01000604">
    <property type="protein sequence ID" value="GBG87273.1"/>
    <property type="molecule type" value="Genomic_DNA"/>
</dbReference>
<proteinExistence type="predicted"/>
<feature type="region of interest" description="Disordered" evidence="1">
    <location>
        <begin position="225"/>
        <end position="272"/>
    </location>
</feature>
<sequence length="342" mass="39018">METVKTDMVEIWAENEAIRQVNQTLNKVNDVLRAYLQAQQVSFQAKEVEWETRIQDLEARCAQQAPTAVVDWTEVQGLEIKRRPTEEAFKSQKKEEKADPEEGEEIPLIDKEVLEPQEALAEKESEVEELEWRVPTCMILNQKPARRQERPPAEVERIEIVPPTTQRGVVGQREDQESVGQTMVEVRSRRDLKRCQESFIPPDIPLTANLWDALGSWITGLGPEGRVGEQAMRTDDRATCPTSPEVPQQKVTSKDTEVPSSVASQEGDKMSQKKIDKCFYCKKGKHRSDGCPKSLKDEANGLAVRELSEVWRDRNGIPVPKTRDGVRAQLYRQLREVMSDQE</sequence>
<feature type="compositionally biased region" description="Basic and acidic residues" evidence="1">
    <location>
        <begin position="86"/>
        <end position="97"/>
    </location>
</feature>
<accession>A0A388LYD6</accession>
<protein>
    <submittedName>
        <fullName evidence="2">Uncharacterized protein</fullName>
    </submittedName>
</protein>
<name>A0A388LYD6_CHABU</name>
<evidence type="ECO:0000313" key="3">
    <source>
        <dbReference type="Proteomes" id="UP000265515"/>
    </source>
</evidence>